<keyword evidence="4" id="KW-0812">Transmembrane</keyword>
<sequence>MTVYSGGEEEKEDDGPSAAELRLPKSVKPVSYDLTLKAYLPSYTEFPHEKNFTFEATVIIKLDIIEPVKKIVLNMKNIIIDNSNSSLKVDGENVAIENIVTRERLEKVEIELAKTLDRGKEVTLTLVYTGLIGDNLGGLYQTKYQDSNGTQKVAAVTQMEETEARLMVPCFDEPEFKATWKIKVIHPRGTKAISNGMKTDIEATDDWITTEFAQTPKMSSYLVAILISEFEHISGNTTKGTEFRVWSRKEATPMTRYALYAGIKCLEYYEDLFKIDFPLLKQDMVALPDFTAGAMENWGLITYRENSLLYDDRLYGPANKRRVALVVAHELAHQWFGNLVTMKWWDDLWLNEGFARYIQYFGADRISDGKMRMKEYFLLDALTAGLTRDSVSSSHPLSFKIDKASEVFEAFDSISYGKGGSVLRMMAAITGQENFNDGITQPNGYMRRQSMLYKKALIKHYLNKFKYSNAEAMDLWQAIDEKIRDKQIPGPNGNLRIVDYADQWTTQMGYPIVKVEQVNDTHVKVTQERYRKNPKASDPKKYRNPKYG</sequence>
<feature type="region of interest" description="Disordered" evidence="15">
    <location>
        <begin position="1"/>
        <end position="20"/>
    </location>
</feature>
<keyword evidence="6" id="KW-0378">Hydrolase</keyword>
<dbReference type="InterPro" id="IPR001930">
    <property type="entry name" value="Peptidase_M1"/>
</dbReference>
<dbReference type="PANTHER" id="PTHR11533:SF301">
    <property type="entry name" value="AMINOPEPTIDASE"/>
    <property type="match status" value="1"/>
</dbReference>
<evidence type="ECO:0000313" key="18">
    <source>
        <dbReference type="EMBL" id="KHJ96075.1"/>
    </source>
</evidence>
<keyword evidence="9" id="KW-0482">Metalloprotease</keyword>
<dbReference type="MEROPS" id="M01.015"/>
<evidence type="ECO:0000256" key="13">
    <source>
        <dbReference type="PIRSR" id="PIRSR634016-3"/>
    </source>
</evidence>
<dbReference type="SUPFAM" id="SSF63737">
    <property type="entry name" value="Leukotriene A4 hydrolase N-terminal domain"/>
    <property type="match status" value="1"/>
</dbReference>
<evidence type="ECO:0000313" key="19">
    <source>
        <dbReference type="Proteomes" id="UP000053660"/>
    </source>
</evidence>
<dbReference type="GO" id="GO:0008270">
    <property type="term" value="F:zinc ion binding"/>
    <property type="evidence" value="ECO:0007669"/>
    <property type="project" value="InterPro"/>
</dbReference>
<dbReference type="Proteomes" id="UP000053660">
    <property type="component" value="Unassembled WGS sequence"/>
</dbReference>
<dbReference type="Gene3D" id="2.60.40.1730">
    <property type="entry name" value="tricorn interacting facor f3 domain"/>
    <property type="match status" value="1"/>
</dbReference>
<feature type="domain" description="Peptidase M1 membrane alanine aminopeptidase" evidence="16">
    <location>
        <begin position="257"/>
        <end position="484"/>
    </location>
</feature>
<dbReference type="GO" id="GO:0016020">
    <property type="term" value="C:membrane"/>
    <property type="evidence" value="ECO:0007669"/>
    <property type="project" value="UniProtKB-SubCell"/>
</dbReference>
<evidence type="ECO:0000259" key="16">
    <source>
        <dbReference type="Pfam" id="PF01433"/>
    </source>
</evidence>
<dbReference type="GO" id="GO:0005615">
    <property type="term" value="C:extracellular space"/>
    <property type="evidence" value="ECO:0007669"/>
    <property type="project" value="TreeGrafter"/>
</dbReference>
<comment type="subcellular location">
    <subcellularLocation>
        <location evidence="1">Membrane</location>
        <topology evidence="1">Single-pass membrane protein</topology>
    </subcellularLocation>
</comment>
<dbReference type="CDD" id="cd09601">
    <property type="entry name" value="M1_APN-Q_like"/>
    <property type="match status" value="1"/>
</dbReference>
<protein>
    <submittedName>
        <fullName evidence="18">Peptidase family M1</fullName>
    </submittedName>
</protein>
<keyword evidence="11" id="KW-0325">Glycoprotein</keyword>
<feature type="domain" description="Aminopeptidase N-like N-terminal" evidence="17">
    <location>
        <begin position="28"/>
        <end position="222"/>
    </location>
</feature>
<dbReference type="GO" id="GO:0006508">
    <property type="term" value="P:proteolysis"/>
    <property type="evidence" value="ECO:0007669"/>
    <property type="project" value="UniProtKB-KW"/>
</dbReference>
<proteinExistence type="inferred from homology"/>
<evidence type="ECO:0000256" key="10">
    <source>
        <dbReference type="ARBA" id="ARBA00023136"/>
    </source>
</evidence>
<evidence type="ECO:0000256" key="1">
    <source>
        <dbReference type="ARBA" id="ARBA00004167"/>
    </source>
</evidence>
<feature type="site" description="Transition state stabilizer" evidence="14">
    <location>
        <position position="416"/>
    </location>
</feature>
<name>A0A0B1TKZ9_OESDE</name>
<accession>A0A0B1TKZ9</accession>
<dbReference type="Pfam" id="PF17900">
    <property type="entry name" value="Peptidase_M1_N"/>
    <property type="match status" value="1"/>
</dbReference>
<dbReference type="GO" id="GO:0070006">
    <property type="term" value="F:metalloaminopeptidase activity"/>
    <property type="evidence" value="ECO:0007669"/>
    <property type="project" value="TreeGrafter"/>
</dbReference>
<evidence type="ECO:0000256" key="4">
    <source>
        <dbReference type="ARBA" id="ARBA00022692"/>
    </source>
</evidence>
<dbReference type="GO" id="GO:0043171">
    <property type="term" value="P:peptide catabolic process"/>
    <property type="evidence" value="ECO:0007669"/>
    <property type="project" value="TreeGrafter"/>
</dbReference>
<dbReference type="FunFam" id="2.60.40.1730:FF:000013">
    <property type="entry name" value="Aminopeptidase"/>
    <property type="match status" value="1"/>
</dbReference>
<dbReference type="GO" id="GO:0042277">
    <property type="term" value="F:peptide binding"/>
    <property type="evidence" value="ECO:0007669"/>
    <property type="project" value="TreeGrafter"/>
</dbReference>
<dbReference type="PRINTS" id="PR00756">
    <property type="entry name" value="ALADIPTASE"/>
</dbReference>
<dbReference type="Gene3D" id="1.10.390.10">
    <property type="entry name" value="Neutral Protease Domain 2"/>
    <property type="match status" value="1"/>
</dbReference>
<keyword evidence="3" id="KW-0645">Protease</keyword>
<evidence type="ECO:0000256" key="5">
    <source>
        <dbReference type="ARBA" id="ARBA00022723"/>
    </source>
</evidence>
<dbReference type="InterPro" id="IPR014782">
    <property type="entry name" value="Peptidase_M1_dom"/>
</dbReference>
<dbReference type="EMBL" id="KN549770">
    <property type="protein sequence ID" value="KHJ96075.1"/>
    <property type="molecule type" value="Genomic_DNA"/>
</dbReference>
<feature type="binding site" evidence="13">
    <location>
        <position position="329"/>
    </location>
    <ligand>
        <name>Zn(2+)</name>
        <dbReference type="ChEBI" id="CHEBI:29105"/>
        <note>catalytic</note>
    </ligand>
</feature>
<evidence type="ECO:0000256" key="8">
    <source>
        <dbReference type="ARBA" id="ARBA00022989"/>
    </source>
</evidence>
<dbReference type="GO" id="GO:0005737">
    <property type="term" value="C:cytoplasm"/>
    <property type="evidence" value="ECO:0007669"/>
    <property type="project" value="TreeGrafter"/>
</dbReference>
<keyword evidence="10" id="KW-0472">Membrane</keyword>
<evidence type="ECO:0000256" key="7">
    <source>
        <dbReference type="ARBA" id="ARBA00022833"/>
    </source>
</evidence>
<keyword evidence="7 13" id="KW-0862">Zinc</keyword>
<dbReference type="AlphaFoldDB" id="A0A0B1TKZ9"/>
<dbReference type="OrthoDB" id="10031169at2759"/>
<evidence type="ECO:0000256" key="12">
    <source>
        <dbReference type="PIRSR" id="PIRSR634016-1"/>
    </source>
</evidence>
<evidence type="ECO:0000256" key="9">
    <source>
        <dbReference type="ARBA" id="ARBA00023049"/>
    </source>
</evidence>
<dbReference type="InterPro" id="IPR034016">
    <property type="entry name" value="M1_APN-typ"/>
</dbReference>
<gene>
    <name evidence="18" type="ORF">OESDEN_03967</name>
</gene>
<dbReference type="InterPro" id="IPR027268">
    <property type="entry name" value="Peptidase_M4/M1_CTD_sf"/>
</dbReference>
<dbReference type="InterPro" id="IPR045357">
    <property type="entry name" value="Aminopeptidase_N-like_N"/>
</dbReference>
<dbReference type="Pfam" id="PF01433">
    <property type="entry name" value="Peptidase_M1"/>
    <property type="match status" value="1"/>
</dbReference>
<evidence type="ECO:0000256" key="2">
    <source>
        <dbReference type="ARBA" id="ARBA00010136"/>
    </source>
</evidence>
<evidence type="ECO:0000259" key="17">
    <source>
        <dbReference type="Pfam" id="PF17900"/>
    </source>
</evidence>
<evidence type="ECO:0000256" key="15">
    <source>
        <dbReference type="SAM" id="MobiDB-lite"/>
    </source>
</evidence>
<dbReference type="PANTHER" id="PTHR11533">
    <property type="entry name" value="PROTEASE M1 ZINC METALLOPROTEASE"/>
    <property type="match status" value="1"/>
</dbReference>
<feature type="active site" description="Proton acceptor" evidence="12">
    <location>
        <position position="330"/>
    </location>
</feature>
<organism evidence="18 19">
    <name type="scientific">Oesophagostomum dentatum</name>
    <name type="common">Nodular worm</name>
    <dbReference type="NCBI Taxonomy" id="61180"/>
    <lineage>
        <taxon>Eukaryota</taxon>
        <taxon>Metazoa</taxon>
        <taxon>Ecdysozoa</taxon>
        <taxon>Nematoda</taxon>
        <taxon>Chromadorea</taxon>
        <taxon>Rhabditida</taxon>
        <taxon>Rhabditina</taxon>
        <taxon>Rhabditomorpha</taxon>
        <taxon>Strongyloidea</taxon>
        <taxon>Strongylidae</taxon>
        <taxon>Oesophagostomum</taxon>
    </lineage>
</organism>
<keyword evidence="19" id="KW-1185">Reference proteome</keyword>
<dbReference type="InterPro" id="IPR042097">
    <property type="entry name" value="Aminopeptidase_N-like_N_sf"/>
</dbReference>
<feature type="binding site" evidence="13">
    <location>
        <position position="333"/>
    </location>
    <ligand>
        <name>Zn(2+)</name>
        <dbReference type="ChEBI" id="CHEBI:29105"/>
        <note>catalytic</note>
    </ligand>
</feature>
<dbReference type="SUPFAM" id="SSF55486">
    <property type="entry name" value="Metalloproteases ('zincins'), catalytic domain"/>
    <property type="match status" value="1"/>
</dbReference>
<dbReference type="FunFam" id="1.10.390.10:FF:000016">
    <property type="entry name" value="Glutamyl aminopeptidase"/>
    <property type="match status" value="1"/>
</dbReference>
<evidence type="ECO:0000256" key="11">
    <source>
        <dbReference type="ARBA" id="ARBA00023180"/>
    </source>
</evidence>
<keyword evidence="8" id="KW-1133">Transmembrane helix</keyword>
<feature type="region of interest" description="Disordered" evidence="15">
    <location>
        <begin position="526"/>
        <end position="548"/>
    </location>
</feature>
<keyword evidence="5 13" id="KW-0479">Metal-binding</keyword>
<dbReference type="InterPro" id="IPR050344">
    <property type="entry name" value="Peptidase_M1_aminopeptidases"/>
</dbReference>
<feature type="compositionally biased region" description="Basic and acidic residues" evidence="15">
    <location>
        <begin position="526"/>
        <end position="541"/>
    </location>
</feature>
<reference evidence="18 19" key="1">
    <citation type="submission" date="2014-03" db="EMBL/GenBank/DDBJ databases">
        <title>Draft genome of the hookworm Oesophagostomum dentatum.</title>
        <authorList>
            <person name="Mitreva M."/>
        </authorList>
    </citation>
    <scope>NUCLEOTIDE SEQUENCE [LARGE SCALE GENOMIC DNA]</scope>
    <source>
        <strain evidence="18 19">OD-Hann</strain>
    </source>
</reference>
<evidence type="ECO:0000256" key="3">
    <source>
        <dbReference type="ARBA" id="ARBA00022670"/>
    </source>
</evidence>
<comment type="similarity">
    <text evidence="2">Belongs to the peptidase M1 family.</text>
</comment>
<evidence type="ECO:0000256" key="14">
    <source>
        <dbReference type="PIRSR" id="PIRSR634016-4"/>
    </source>
</evidence>
<evidence type="ECO:0000256" key="6">
    <source>
        <dbReference type="ARBA" id="ARBA00022801"/>
    </source>
</evidence>
<comment type="cofactor">
    <cofactor evidence="13">
        <name>Zn(2+)</name>
        <dbReference type="ChEBI" id="CHEBI:29105"/>
    </cofactor>
    <text evidence="13">Binds 1 zinc ion per subunit.</text>
</comment>
<feature type="binding site" evidence="13">
    <location>
        <position position="352"/>
    </location>
    <ligand>
        <name>Zn(2+)</name>
        <dbReference type="ChEBI" id="CHEBI:29105"/>
        <note>catalytic</note>
    </ligand>
</feature>